<gene>
    <name evidence="1" type="ORF">DWV76_00630</name>
</gene>
<reference evidence="1 2" key="1">
    <citation type="submission" date="2018-08" db="EMBL/GenBank/DDBJ databases">
        <title>A genome reference for cultivated species of the human gut microbiota.</title>
        <authorList>
            <person name="Zou Y."/>
            <person name="Xue W."/>
            <person name="Luo G."/>
        </authorList>
    </citation>
    <scope>NUCLEOTIDE SEQUENCE [LARGE SCALE GENOMIC DNA]</scope>
    <source>
        <strain evidence="1 2">AF12-50</strain>
    </source>
</reference>
<evidence type="ECO:0000313" key="2">
    <source>
        <dbReference type="Proteomes" id="UP000283785"/>
    </source>
</evidence>
<sequence>MTKVLAEVTGSISFSQRGEKGQKGALMREHDGFESGSYKYLSGSGEEAYVDVVCIEGKWYQCTKTYDNATSSPSLTDGHWTEMSNYKSIATHLLLAENATINMLGTNQINLFDPTTDGKMFGSFRVVSDDNDYALWLGAPNGADAPFSVKKDGSLYASNGIFAGELKGVVGSFHKLTAVSSDGKKSAGSIYFDSSGYITFDADIYSQGTNPERTRGWRFYASTIWSRGAFGHSNSTLAVINGASMRIYPDGYDFAYTVVRLESTTYDNKTVYKIPLYSPDDKSAGCPIDVVVFNSSRANAIHYYEFVPGGTGKRWMAINANDINNGIYFCDVGGWHQLNGGQTINLVYINPELLNPSQKGKTYFGRGIFWSGEHDLDWSNR</sequence>
<comment type="caution">
    <text evidence="1">The sequence shown here is derived from an EMBL/GenBank/DDBJ whole genome shotgun (WGS) entry which is preliminary data.</text>
</comment>
<organism evidence="1 2">
    <name type="scientific">Segatella copri</name>
    <dbReference type="NCBI Taxonomy" id="165179"/>
    <lineage>
        <taxon>Bacteria</taxon>
        <taxon>Pseudomonadati</taxon>
        <taxon>Bacteroidota</taxon>
        <taxon>Bacteroidia</taxon>
        <taxon>Bacteroidales</taxon>
        <taxon>Prevotellaceae</taxon>
        <taxon>Segatella</taxon>
    </lineage>
</organism>
<protein>
    <submittedName>
        <fullName evidence="1">Uncharacterized protein</fullName>
    </submittedName>
</protein>
<dbReference type="EMBL" id="QSAG01000001">
    <property type="protein sequence ID" value="RGW45057.1"/>
    <property type="molecule type" value="Genomic_DNA"/>
</dbReference>
<dbReference type="AlphaFoldDB" id="A0AA92U0P0"/>
<dbReference type="RefSeq" id="WP_118063052.1">
    <property type="nucleotide sequence ID" value="NZ_QSAG01000001.1"/>
</dbReference>
<name>A0AA92U0P0_9BACT</name>
<dbReference type="Proteomes" id="UP000283785">
    <property type="component" value="Unassembled WGS sequence"/>
</dbReference>
<evidence type="ECO:0000313" key="1">
    <source>
        <dbReference type="EMBL" id="RGW45057.1"/>
    </source>
</evidence>
<accession>A0AA92U0P0</accession>
<proteinExistence type="predicted"/>